<dbReference type="PANTHER" id="PTHR43327">
    <property type="entry name" value="STOMATIN-LIKE PROTEIN 2, MITOCHONDRIAL"/>
    <property type="match status" value="1"/>
</dbReference>
<dbReference type="InterPro" id="IPR036013">
    <property type="entry name" value="Band_7/SPFH_dom_sf"/>
</dbReference>
<dbReference type="EMBL" id="HBHX01022946">
    <property type="protein sequence ID" value="CAE0112075.1"/>
    <property type="molecule type" value="Transcribed_RNA"/>
</dbReference>
<reference evidence="3" key="1">
    <citation type="submission" date="2021-01" db="EMBL/GenBank/DDBJ databases">
        <authorList>
            <person name="Corre E."/>
            <person name="Pelletier E."/>
            <person name="Niang G."/>
            <person name="Scheremetjew M."/>
            <person name="Finn R."/>
            <person name="Kale V."/>
            <person name="Holt S."/>
            <person name="Cochrane G."/>
            <person name="Meng A."/>
            <person name="Brown T."/>
            <person name="Cohen L."/>
        </authorList>
    </citation>
    <scope>NUCLEOTIDE SEQUENCE</scope>
    <source>
        <strain evidence="3">CCMP281</strain>
    </source>
</reference>
<proteinExistence type="predicted"/>
<feature type="domain" description="Band 7" evidence="2">
    <location>
        <begin position="50"/>
        <end position="214"/>
    </location>
</feature>
<dbReference type="PANTHER" id="PTHR43327:SF8">
    <property type="entry name" value="BAND 7 DOMAIN-CONTAINING PROTEIN"/>
    <property type="match status" value="1"/>
</dbReference>
<evidence type="ECO:0000313" key="3">
    <source>
        <dbReference type="EMBL" id="CAE0112075.1"/>
    </source>
</evidence>
<gene>
    <name evidence="3" type="ORF">HERI1096_LOCUS12735</name>
</gene>
<protein>
    <recommendedName>
        <fullName evidence="2">Band 7 domain-containing protein</fullName>
    </recommendedName>
</protein>
<dbReference type="InterPro" id="IPR001107">
    <property type="entry name" value="Band_7"/>
</dbReference>
<evidence type="ECO:0000259" key="2">
    <source>
        <dbReference type="SMART" id="SM00244"/>
    </source>
</evidence>
<evidence type="ECO:0000256" key="1">
    <source>
        <dbReference type="SAM" id="Coils"/>
    </source>
</evidence>
<name>A0A7S3ASJ1_9EUKA</name>
<sequence length="422" mass="46891">MYGSLDGIQHSRCIQTKINEPTDAAVAFNNTANNDICLVAIPDGAWCCCQLAVNVPSGYICLYQKWYKNQGQMEPGVKFCWPFYYRVSHVVNAATITYSAPSRQVPTADNVMVDINLSLTFSVGPGAEAAEAFVYTLGCSRFDEFLSSEVEEGIRGLVYSVTHDRVNDLREEFAQGMLGSLSRKFIPYGVQIKNVKITDVALPRSLAQNLEQTTTFRTRIAEIAKKHENSIRVLQDEAAQQLEAIIRTNSRRKQDVLAQCQRYEIEHKEIIDEVVGTTRVAEIETQSKMDVAIAAAKGNLEIASAEGQKEAEEVVRRAQIAADKKKVEVDQRSQVIILESESELRAAENNSQGVIAAAEAENTAAPQLEVSRKYELEWERLTVLESLAGHGRRLISGTTGAQLLKEMVPSEKTFVASKKQYF</sequence>
<organism evidence="3">
    <name type="scientific">Haptolina ericina</name>
    <dbReference type="NCBI Taxonomy" id="156174"/>
    <lineage>
        <taxon>Eukaryota</taxon>
        <taxon>Haptista</taxon>
        <taxon>Haptophyta</taxon>
        <taxon>Prymnesiophyceae</taxon>
        <taxon>Prymnesiales</taxon>
        <taxon>Prymnesiaceae</taxon>
        <taxon>Haptolina</taxon>
    </lineage>
</organism>
<dbReference type="SUPFAM" id="SSF117892">
    <property type="entry name" value="Band 7/SPFH domain"/>
    <property type="match status" value="1"/>
</dbReference>
<keyword evidence="1" id="KW-0175">Coiled coil</keyword>
<dbReference type="SMART" id="SM00244">
    <property type="entry name" value="PHB"/>
    <property type="match status" value="1"/>
</dbReference>
<dbReference type="AlphaFoldDB" id="A0A7S3ASJ1"/>
<accession>A0A7S3ASJ1</accession>
<dbReference type="InterPro" id="IPR050710">
    <property type="entry name" value="Band7/mec-2_domain"/>
</dbReference>
<dbReference type="Pfam" id="PF01145">
    <property type="entry name" value="Band_7"/>
    <property type="match status" value="1"/>
</dbReference>
<feature type="coiled-coil region" evidence="1">
    <location>
        <begin position="224"/>
        <end position="273"/>
    </location>
</feature>
<dbReference type="Gene3D" id="3.30.479.30">
    <property type="entry name" value="Band 7 domain"/>
    <property type="match status" value="1"/>
</dbReference>